<gene>
    <name evidence="3" type="ORF">ACFO4E_26260</name>
</gene>
<evidence type="ECO:0000256" key="1">
    <source>
        <dbReference type="SAM" id="MobiDB-lite"/>
    </source>
</evidence>
<comment type="caution">
    <text evidence="3">The sequence shown here is derived from an EMBL/GenBank/DDBJ whole genome shotgun (WGS) entry which is preliminary data.</text>
</comment>
<feature type="transmembrane region" description="Helical" evidence="2">
    <location>
        <begin position="79"/>
        <end position="102"/>
    </location>
</feature>
<keyword evidence="4" id="KW-1185">Reference proteome</keyword>
<sequence>MLDPAGMDGAITDTATGAEQAPPPGHRLLWGLPAATASGYDPAGVAYGYLGGSLRDLGAFGVARMVAGGGPQPAAAEPLYPALVAVCSAGAVGGLTALAIALRGRRRAAARAPRTRRRRTAAGAAWAVVTILPATATALLVSEMGLRGSFVWPPDATAGAVAATVLGTAAGLIGFARSLRG</sequence>
<keyword evidence="2" id="KW-1133">Transmembrane helix</keyword>
<feature type="region of interest" description="Disordered" evidence="1">
    <location>
        <begin position="1"/>
        <end position="26"/>
    </location>
</feature>
<evidence type="ECO:0000313" key="4">
    <source>
        <dbReference type="Proteomes" id="UP001595923"/>
    </source>
</evidence>
<dbReference type="EMBL" id="JBHSFQ010000037">
    <property type="protein sequence ID" value="MFC4565375.1"/>
    <property type="molecule type" value="Genomic_DNA"/>
</dbReference>
<protein>
    <submittedName>
        <fullName evidence="3">Uncharacterized protein</fullName>
    </submittedName>
</protein>
<dbReference type="RefSeq" id="WP_378579269.1">
    <property type="nucleotide sequence ID" value="NZ_JBHSFQ010000037.1"/>
</dbReference>
<proteinExistence type="predicted"/>
<name>A0ABV9E2H2_9ACTN</name>
<evidence type="ECO:0000256" key="2">
    <source>
        <dbReference type="SAM" id="Phobius"/>
    </source>
</evidence>
<evidence type="ECO:0000313" key="3">
    <source>
        <dbReference type="EMBL" id="MFC4565375.1"/>
    </source>
</evidence>
<keyword evidence="2" id="KW-0472">Membrane</keyword>
<organism evidence="3 4">
    <name type="scientific">Nocardiopsis mangrovi</name>
    <dbReference type="NCBI Taxonomy" id="1179818"/>
    <lineage>
        <taxon>Bacteria</taxon>
        <taxon>Bacillati</taxon>
        <taxon>Actinomycetota</taxon>
        <taxon>Actinomycetes</taxon>
        <taxon>Streptosporangiales</taxon>
        <taxon>Nocardiopsidaceae</taxon>
        <taxon>Nocardiopsis</taxon>
    </lineage>
</organism>
<dbReference type="Proteomes" id="UP001595923">
    <property type="component" value="Unassembled WGS sequence"/>
</dbReference>
<keyword evidence="2" id="KW-0812">Transmembrane</keyword>
<feature type="transmembrane region" description="Helical" evidence="2">
    <location>
        <begin position="123"/>
        <end position="141"/>
    </location>
</feature>
<accession>A0ABV9E2H2</accession>
<reference evidence="4" key="1">
    <citation type="journal article" date="2019" name="Int. J. Syst. Evol. Microbiol.">
        <title>The Global Catalogue of Microorganisms (GCM) 10K type strain sequencing project: providing services to taxonomists for standard genome sequencing and annotation.</title>
        <authorList>
            <consortium name="The Broad Institute Genomics Platform"/>
            <consortium name="The Broad Institute Genome Sequencing Center for Infectious Disease"/>
            <person name="Wu L."/>
            <person name="Ma J."/>
        </authorList>
    </citation>
    <scope>NUCLEOTIDE SEQUENCE [LARGE SCALE GENOMIC DNA]</scope>
    <source>
        <strain evidence="4">XZYJ18</strain>
    </source>
</reference>
<feature type="transmembrane region" description="Helical" evidence="2">
    <location>
        <begin position="156"/>
        <end position="176"/>
    </location>
</feature>